<dbReference type="InterPro" id="IPR006530">
    <property type="entry name" value="YD"/>
</dbReference>
<comment type="caution">
    <text evidence="3">The sequence shown here is derived from an EMBL/GenBank/DDBJ whole genome shotgun (WGS) entry which is preliminary data.</text>
</comment>
<accession>A0A432XDB8</accession>
<evidence type="ECO:0000256" key="2">
    <source>
        <dbReference type="SAM" id="SignalP"/>
    </source>
</evidence>
<feature type="compositionally biased region" description="Gly residues" evidence="1">
    <location>
        <begin position="72"/>
        <end position="85"/>
    </location>
</feature>
<dbReference type="AlphaFoldDB" id="A0A432XDB8"/>
<feature type="chain" id="PRO_5019026412" description="RHS repeat protein" evidence="2">
    <location>
        <begin position="25"/>
        <end position="419"/>
    </location>
</feature>
<evidence type="ECO:0000256" key="1">
    <source>
        <dbReference type="SAM" id="MobiDB-lite"/>
    </source>
</evidence>
<dbReference type="RefSeq" id="WP_133306936.1">
    <property type="nucleotide sequence ID" value="NZ_PIPV01000038.1"/>
</dbReference>
<feature type="region of interest" description="Disordered" evidence="1">
    <location>
        <begin position="29"/>
        <end position="93"/>
    </location>
</feature>
<dbReference type="Proteomes" id="UP000287330">
    <property type="component" value="Unassembled WGS sequence"/>
</dbReference>
<dbReference type="Gene3D" id="2.180.10.10">
    <property type="entry name" value="RHS repeat-associated core"/>
    <property type="match status" value="1"/>
</dbReference>
<evidence type="ECO:0000313" key="3">
    <source>
        <dbReference type="EMBL" id="RUO46547.1"/>
    </source>
</evidence>
<reference evidence="4" key="1">
    <citation type="journal article" date="2018" name="Front. Microbiol.">
        <title>Genome-Based Analysis Reveals the Taxonomy and Diversity of the Family Idiomarinaceae.</title>
        <authorList>
            <person name="Liu Y."/>
            <person name="Lai Q."/>
            <person name="Shao Z."/>
        </authorList>
    </citation>
    <scope>NUCLEOTIDE SEQUENCE [LARGE SCALE GENOMIC DNA]</scope>
    <source>
        <strain evidence="4">F23</strain>
    </source>
</reference>
<feature type="compositionally biased region" description="Polar residues" evidence="1">
    <location>
        <begin position="29"/>
        <end position="41"/>
    </location>
</feature>
<name>A0A432XDB8_9GAMM</name>
<organism evidence="3 4">
    <name type="scientific">Idiomarina fontislapidosi</name>
    <dbReference type="NCBI Taxonomy" id="263723"/>
    <lineage>
        <taxon>Bacteria</taxon>
        <taxon>Pseudomonadati</taxon>
        <taxon>Pseudomonadota</taxon>
        <taxon>Gammaproteobacteria</taxon>
        <taxon>Alteromonadales</taxon>
        <taxon>Idiomarinaceae</taxon>
        <taxon>Idiomarina</taxon>
    </lineage>
</organism>
<sequence length="419" mass="45616">MRRFHLSFSLKAIFLLLCSISAQSYSQTVPSKEDLNQATPHTTKTTTKDTQLSGKDDGDGIQQVSPMAIQLPGGGGGDTGGGSGGSASELPVNNDIPARLEQSTEVTEESTGLLGDDVSLASGALGFHATDVSLPGNSELAVAIHRRFSAAPESIYGEYDFGDWQLDVPRIESAMIAGFGDWSAGRECSGDLNPHEAWWNGVLLNAWTYWNGVTLIVPGKTESKVLKNWGNVVSSSAAPLITKDNWKISCITRTDSQGRVVGEGFKVVSPKGITYRMTQPHSIRRSPLSAAPNAPYVTAQLRVTQVSDRFGNTVTYEYDSHAHLTRISANDGRVITLSYNETSGLIDTVTANGRRWDYQYDGGNYDRSLYTVTRPDDRQWIYDLGDFTKATYQNTDLNTGCEVSDIDDRLSRVGTMIHP</sequence>
<evidence type="ECO:0000313" key="4">
    <source>
        <dbReference type="Proteomes" id="UP000287330"/>
    </source>
</evidence>
<gene>
    <name evidence="3" type="ORF">CWE25_13515</name>
</gene>
<protein>
    <recommendedName>
        <fullName evidence="5">RHS repeat protein</fullName>
    </recommendedName>
</protein>
<feature type="signal peptide" evidence="2">
    <location>
        <begin position="1"/>
        <end position="24"/>
    </location>
</feature>
<keyword evidence="2" id="KW-0732">Signal</keyword>
<evidence type="ECO:0008006" key="5">
    <source>
        <dbReference type="Google" id="ProtNLM"/>
    </source>
</evidence>
<proteinExistence type="predicted"/>
<keyword evidence="4" id="KW-1185">Reference proteome</keyword>
<feature type="non-terminal residue" evidence="3">
    <location>
        <position position="419"/>
    </location>
</feature>
<dbReference type="NCBIfam" id="TIGR01643">
    <property type="entry name" value="YD_repeat_2x"/>
    <property type="match status" value="1"/>
</dbReference>
<dbReference type="EMBL" id="PIPV01000038">
    <property type="protein sequence ID" value="RUO46547.1"/>
    <property type="molecule type" value="Genomic_DNA"/>
</dbReference>